<dbReference type="Proteomes" id="UP000509478">
    <property type="component" value="Chromosome"/>
</dbReference>
<accession>A0A7D5RCJ3</accession>
<dbReference type="Pfam" id="PF20565">
    <property type="entry name" value="DUF6775"/>
    <property type="match status" value="1"/>
</dbReference>
<keyword evidence="2" id="KW-1185">Reference proteome</keyword>
<reference evidence="1 2" key="1">
    <citation type="submission" date="2018-02" db="EMBL/GenBank/DDBJ databases">
        <title>Complete genome of Nitrosopumilus ureaphilus PS0.</title>
        <authorList>
            <person name="Qin W."/>
            <person name="Zheng Y."/>
            <person name="Stahl D.A."/>
        </authorList>
    </citation>
    <scope>NUCLEOTIDE SEQUENCE [LARGE SCALE GENOMIC DNA]</scope>
    <source>
        <strain evidence="1 2">PS0</strain>
    </source>
</reference>
<protein>
    <submittedName>
        <fullName evidence="1">Uncharacterized protein</fullName>
    </submittedName>
</protein>
<evidence type="ECO:0000313" key="2">
    <source>
        <dbReference type="Proteomes" id="UP000509478"/>
    </source>
</evidence>
<organism evidence="1 2">
    <name type="scientific">Nitrosopumilus ureiphilus</name>
    <dbReference type="NCBI Taxonomy" id="1470067"/>
    <lineage>
        <taxon>Archaea</taxon>
        <taxon>Nitrososphaerota</taxon>
        <taxon>Nitrososphaeria</taxon>
        <taxon>Nitrosopumilales</taxon>
        <taxon>Nitrosopumilaceae</taxon>
        <taxon>Nitrosopumilus</taxon>
    </lineage>
</organism>
<name>A0A7D5RCJ3_9ARCH</name>
<dbReference type="OrthoDB" id="303724at2157"/>
<dbReference type="EMBL" id="CP026995">
    <property type="protein sequence ID" value="QLH07922.1"/>
    <property type="molecule type" value="Genomic_DNA"/>
</dbReference>
<dbReference type="KEGG" id="nue:C5F50_04885"/>
<dbReference type="AlphaFoldDB" id="A0A7D5RCJ3"/>
<dbReference type="InterPro" id="IPR046666">
    <property type="entry name" value="DUF6775"/>
</dbReference>
<gene>
    <name evidence="1" type="ORF">C5F50_04885</name>
</gene>
<evidence type="ECO:0000313" key="1">
    <source>
        <dbReference type="EMBL" id="QLH07922.1"/>
    </source>
</evidence>
<proteinExistence type="predicted"/>
<sequence>MKISKIILYDEPTIPEIQLDRLGKFLTETFPIKIETRKNFFSNLDDKTYEKIASIKILDIKKPFQKHDPSVKDVLTEKENTYMSKIEEMPLYDGIEFQKIISESIPKNENRSDILNVIFTNKLICTFDESDFRYHARVIIGSNPTIISTTGIVEAPAKPKQYYLDLITNGSKERIDEIKKKYSGKFLEYHDLRMSEIVEGYLLQSIFYYETGDVFCTDKNCRLFNAHWQEELIYTQLENRKLCNKHEEILKVLKNQL</sequence>